<dbReference type="InterPro" id="IPR036709">
    <property type="entry name" value="Autotransporte_beta_dom_sf"/>
</dbReference>
<dbReference type="EMBL" id="BSOB01000017">
    <property type="protein sequence ID" value="GLQ93084.1"/>
    <property type="molecule type" value="Genomic_DNA"/>
</dbReference>
<feature type="region of interest" description="Disordered" evidence="2">
    <location>
        <begin position="2055"/>
        <end position="2080"/>
    </location>
</feature>
<dbReference type="Pfam" id="PF13018">
    <property type="entry name" value="ESPR"/>
    <property type="match status" value="1"/>
</dbReference>
<evidence type="ECO:0000313" key="4">
    <source>
        <dbReference type="EMBL" id="GLQ93084.1"/>
    </source>
</evidence>
<dbReference type="NCBIfam" id="TIGR02601">
    <property type="entry name" value="autotrns_rpt"/>
    <property type="match status" value="25"/>
</dbReference>
<dbReference type="SUPFAM" id="SSF103515">
    <property type="entry name" value="Autotransporter"/>
    <property type="match status" value="1"/>
</dbReference>
<dbReference type="RefSeq" id="WP_284320812.1">
    <property type="nucleotide sequence ID" value="NZ_BSOB01000017.1"/>
</dbReference>
<gene>
    <name evidence="4" type="ORF">GCM10007901_20350</name>
</gene>
<feature type="compositionally biased region" description="Gly residues" evidence="2">
    <location>
        <begin position="2055"/>
        <end position="2064"/>
    </location>
</feature>
<dbReference type="SMART" id="SM00869">
    <property type="entry name" value="Autotransporter"/>
    <property type="match status" value="1"/>
</dbReference>
<dbReference type="InterPro" id="IPR024973">
    <property type="entry name" value="ESPR"/>
</dbReference>
<sequence length="5262" mass="504524">MNRIYRLVWNRALRVLQVASELVHLPQGGMVRRESLPSLGAKRPLALACSIALLGMISVATPMQVKAQSTGGNGGGQRGGNGGAGGTPTSAPGSGGNNSFLPYGGGGGAAGQAGARGSYFSSQTSPSVAGVGGGAGTTTATVGAGGSLPTTSLTGGAGGNGATGSSFIATVRGGYTVPGAGGGGGGGGGGTALAITGTNASYQTGAGQVIQGGTGGNGGRLWGARYLSGGGGGGAGGTGVSLSSGVVFGNAGTVMGGNAGTGGAAANGGAGGVGVIAASYSTVSNTGTIQGGIGGGGGAGHLTSGTGGNGGTGASLASGITLTNSGSISGGSSTATSAGCPYGGCLAGAGGAGVMADSNNTIIDSGSISGAAGAYAIDLTGSSNTVKLLSGYSLIGNIFSTRGNGNILDLDGSANASFNVALVSGGFDSYQKNGASTWTLTGTSSLPMSWVINAGMLSISATGSLGSSAGTVTLDGGTLQTTDANHTLSQALLVSPSGGTLLASNGLILAGQSTGSAVGSLTLNVTGNVNQTAGAIQLAGLTGNVSGSVTLDEVANQISTLGTFNSGDFTLADGSSLTITGTVTNGSTANSISTLGTLSETGTGSLNGGSYSFSATGDISLTGRNNNFSTLASASSSSGNFTLYDTWALAITGSVAAQTANFTDGQGITVTGSIATTGSTGTTITAGTVLQIGAGGSSGTISGNVIANGVLDFDRTDTVNFAGAISGSGALTQQAGTLILTGTNSYTGSTTISNGTLQIGDGGTSGWIAGNVTDNGTLVFNRSDAVSFTGTILGGGALVQAGSGTLILDNTYYTGGTTISAGTLQIGDGGTTGSLTGDVIDNGTLAFNRNDAISFSGTITGSGGLVQAGSGTLTLNSADTYTGGTTINAGTLALTGSGSVSGSSDINVANGATFDISGSTNPVSVVSLDGDGSVNLGSQTLTLSRASGTFAGVIGGSAGLILQGGNETLAGNNTYTGGTTISSGTLQLGNGGTTGWITGDVINNGTLVFNRSDAVSFTSAITGNGALVQAGSGTLTLNGTYGGSTKVRQGTLILGDASHATASIAGDAQVDTGGTLRGFGTIGGNLSMLTGATLSPGDTTTAIGTLTVSGNFTAAQGSVLNLSFGAPGANFQTSGQGSRIVVGGNLILNGVTLNVSDAGGMGPGMYNVFTYTGTLSESHGGITLGSTPAGQNLAIQQLAASKQINLIDATGFTLDFWNANGQASSTTMGGGSGTWSATASVWTDTNGDVTASMAPQPGFAIFGGASGAVTVDNSAGSVSVTGLQFASDSYSLSGDTLTLIGSGGTAPVIRVGDGSSAASGMTATISNVIAGSSGINKTDLGTLILTGTNTYTGGTTISGGTLQLGNGSTTGSIIGNVVDNGTLIFNRSDAVTFGGAISGNGALVQQGGGTLILAGTDTYTGGTTINAGSLQIGNGGTAGSITGNVVDNGTLVFNRSDAVTFSGTLSGSGALVQQGNGMLILTGTDTHTGGTTISGGTLQIGNGGSTGSIFGNVIDNGALIFNRSGVVLFDGAISGTGSLTQSGSGTLILTAANNYSGTTTISGGILQIGNGGTVGGIGNILDNATLQFDSSNNITLSGVVSGSGSVVQAGTSILTLTGANTFTGGVAVKSGTLQLGDGITSISLIGHSGSYAARAYGTGTLNIATRVSVTGYSGRNGATGYQGTNYAFANGYKYGGSSGGAGANGGAGMAGVFAGGNAHITHAGTINGGNGGNAGFGGNGGNNSQGNGYSGGTGGVGGTGGAGILVNGAMTLGNTSSISGAAGGIGGDGGRGGYGFGYAGRTGNGGNGGDGGTGGAGGAGIFATGSVAFSNTGTISGAAGAHGGSGGFGGISYSHVNDTGGTGGTGATGGAGGAGIFATGNASYANSGTVSGAAGGNGGIGGNGGNGPIGGAGGSGGNGASGGTGIYASGNATFSNLATITAGTGGSGGTGGMGALSYGNGGSIGPSGNGGVGGLGGAGGTGIFAGAGAAITNAGNISGGAGGRGGEGGGGGNSYGGVSGIGGNGSTGGAGGAGIVGGLGATIVNSGTISGGAGGSGGNAGSGGTNLNHSSAPNGSSGVAGSVGSGGAGVIGQGNVTLTNSGIISGGLYGDGITRADAVDFSGGGNTLQLQAGFTFVGNVVSSGGDTLALGGDTNASGGNRFDVSQIGAVGSGLEYQGFSSFKKTGASTWLLTGTDTNSLNWTIDAGVLAGDTNSVQGNIVDDATLSFAQTFDGVYAGSISGNGAVLKQGSGTLTLNGSNTYTGLTDVQQGTLVVGDATHATAAITGNAQVDTGSTLRGFGTIGGNLLVQSGGMLSPGNATTAIGTLTVSGSLTAAQGSVVNIALGAPGTNFKTPGQSSSIKVGGDLVLNGVTLNVSNAGGMGPGLYNVFTYGGTLSESNGGITLGTTPAGESLSIQTLAASKQINLIDATGLQLNFWNANGQASATALGGGSGIWSATSAMWTDANADVTAAMTPQPGFAIFGGASGAVTVDGSAGNVSASGMQFVSDGYTLTGDTLTLISSGSTAPVIRVGDGSGAASGMTATINDVIAGTNGLNKTDLGTLILTGTNTYTGDTTISAGTLALGNGGTTGSIVGNVLNNGTLVFNRSDAARFNGTISGSGSVVQNSSGSLLFTSDNSYSGGTTINGGILQLGNGGTAGLITGDVINNGRLIFNRIDAIGFNGNMTGNGTLVQQGTGTLILTTSNSFSGGTQINNGTIAVGNSGALGSGSVSMATGTQLTFIANGLTLANNVNVTGTARFDVLNGQSATLSGVIGDGISTGSLQKIDSGTLVLTGANTYTSGTLISGGILSVSSDSNLGASTGALVLGGGTLQITGHAFTSTSRTISLTALGSGLDIADAANTFTLSQSIFGSGGLVVSGAGTLLLTGANTYGGGTTIQAGSTLQLGDGGSIINGITDNGTLVFNHSDALNAGNAISGNGTLIQQGTGSVTLSGNDSAFTGTTTVANGTLLVGGVTSSSTTLGGNVTVNSGATLGGFGTIGGNVNVQSGAVVAPGGSSGTLMVNGNFTAAQGSVLNETYGAPGVNFQTFGSGGSLRVGGDVALNGVTLNVNNLGMGVGIYNVLSYGGALSNGDIVLGSTPAGRTVSLQNLTASKQINLIDSTGYTLNIWNANGQTSATQLGGGDGTWSAISPTWTNSNGSVPNSAMQPQPGFAIFGGVPGTVTIDASAGAVSATGMQFFTNGYVLKGDALNLIAQSSSNSATINVGDGTTASASTTATINNVMTGNSGLVKTDYGTLILGGINTYYGNTTIQQGTLALANNGSIANTSYVEVDSGAIFDISNTAHGASIPWLQGSGTVSLGTQTLTLTNAGRFDGFIQGSGGLTLTNGITQLTGSNAYTGTTTIGAGAELDLLNNGSIVDSSVNVLSGGTFSLILTNTGSSIVSLQGNGYVDTGLPSQTLTLSNAADTFNGVIGGYGALAVSSGTETLTGANTYTGLTTINGGTLALSGNGSIADSYSVTVNSGGTFDISATNSGASVTTLAGSGNVNLGAQTLTVTNASGQFYGSINGSGNLTVDTGTLLLYGANSYTGTTTINAGADVISENAQALTSTTAFHLNDGELDVMSSSLTTSAAMTLGAGTNTIGVAAPYTVQLDGQISGSGNLAFTGLGGGTLILTNGNNSYQGGTTISNQMGGITVAEVKATGALGSGDVTVGSSSALDFIGPNGSIVSAGSRTINVSGNASISFGNNTSLGSSIINMAAGSSGTIGGADIGTAQLNNAGMVIVSDATAGNAVLTNAASGTTPSGSQIGNPFAYTGGVLGFFGNSDMANATVVNNTGGAVFLTGVLGDSATISIGSLSGGGNILLGSNDDANNNPLPLTLTLGGLNHNDTISGIIDDSSFSGQSMGDGLTKIGTGTLTLTGNNTYTGVTTISNGTLQIGNGGTNGAVIGNITDNATLVFNRSDAMSYGGTITGNGSIVQQGTGTLTLDGNNSAFTGTTTVANGSLIVGSTVGNSAVLGGNVIVNSGATLLGLGTIGGDVNVQTGGSVTPGTAFGVLTVNGNFSAAQNSVLNLSFGAPALNYQSFGSGTSVMVGGNLTLDGMTLNVTDAGGMGPGIYNVFTYAGTLSETNGGITLGSTPAGQTLQLQNLTASKQINLIDTSGLTLNVWNANGQASAMRMGGGSGTWSTTSQMWTDTSGATPNVAMQPQPGFAVFGGTAGTVTVDGSSGQVSAAGMQFDVDGYVLTGDSLALTGSSGSVPVIRVGDGSSAGASMTATINNVLTGSDGLVKSDLGTLVLAGNNTYTGGTTISAGRLQIGNGGNTGAIVGNVINNGALLFDRSDAVSFGGVVSGSGSLSQIGAGSVTLTGANTYTGSTSISAGTLALSGSGSIASSSNVSIASGANFDISGSSGAVSIVSLSGNGDVNLGNHTLALIQASGHFGGAISGSGGLMLAGGSETLAGTNTYTGATIIASNATLTLTGTLATSSNVINHGTLDLSASTASVAMNNLSGDGVVALGNNSLNLDNMSGLFSGVITGNGGLMLTGGSETLSGNNTYRGGTTIDHSVLSVSSDANLGAASGGLSLNGGTLAISGHAFTSTARAITLGSGGGNLDIADTANSFTLSTALSGSGALTKSGAGSLVLTGNNSYGGGTTINAGSLQIGNGGTTGSITGNVVNNSVLIFDGSYAASFSGAISGSGSLTKEGTGTLTLTGANSYTGATTINAGSLVADSSSLASAVTDNAALVFNQTNNGTFSGAIDGNGTITKTGAGLLILDSHSSSFTGTTTVQNGTLEVGDAATPSAYLGGNVTVNSGGVLRGHGTIGGNVSNSGTVWAGGSIGTLTVNGNYVQSANGVLEVEATPDGQASLVNVSGTANLAGSALVVADSGNWLPRTQYTILTAAGGVSGQFASASSNFVFLTPTLSYGSNDVSLTLQRNNIDFNAVAKTPNEFAVATSLNKLSYGNVIYNALLLSNADTARKAFDQMSGEIHASIRTAIMDDERNLRDAVTNHLLNGAQDSGSQTGVMDNGVTVWTTATARGGNHQGDGNASTLDANGSSTLLGMDAPIGDVTHIGGVFGTGNLSDSVGALASSAHVHARHAGLYASVQTGHFQLMSGAFYGWQNINTDRHFSFPAAAGIANSQSHGNTVQAYVDGSYVFTLSHGTLAPFVDLAAQRLHTDTFAETGTAAALTGHAQSNTQTYGTLGLRGALQLNPQDTVQAHASLGWQRAWGDTRSAATMQLLSGSDAFTVQGVPVARNAMAITAGLRILATPKLSLDATYNGQFAQRVNDQAAHLSLTYSF</sequence>
<accession>A0ABQ5XPF6</accession>
<evidence type="ECO:0000256" key="1">
    <source>
        <dbReference type="ARBA" id="ARBA00022729"/>
    </source>
</evidence>
<dbReference type="SUPFAM" id="SSF51126">
    <property type="entry name" value="Pectin lyase-like"/>
    <property type="match status" value="13"/>
</dbReference>
<dbReference type="Proteomes" id="UP001156670">
    <property type="component" value="Unassembled WGS sequence"/>
</dbReference>
<evidence type="ECO:0000259" key="3">
    <source>
        <dbReference type="PROSITE" id="PS51208"/>
    </source>
</evidence>
<feature type="region of interest" description="Disordered" evidence="2">
    <location>
        <begin position="66"/>
        <end position="134"/>
    </location>
</feature>
<dbReference type="InterPro" id="IPR051551">
    <property type="entry name" value="Autotransporter_adhesion"/>
</dbReference>
<feature type="compositionally biased region" description="Low complexity" evidence="2">
    <location>
        <begin position="2070"/>
        <end position="2080"/>
    </location>
</feature>
<dbReference type="InterPro" id="IPR005546">
    <property type="entry name" value="Autotransporte_beta"/>
</dbReference>
<name>A0ABQ5XPF6_9GAMM</name>
<dbReference type="Pfam" id="PF12951">
    <property type="entry name" value="PATR"/>
    <property type="match status" value="29"/>
</dbReference>
<dbReference type="InterPro" id="IPR013425">
    <property type="entry name" value="Autotrns_rpt"/>
</dbReference>
<feature type="compositionally biased region" description="Gly residues" evidence="2">
    <location>
        <begin position="71"/>
        <end position="86"/>
    </location>
</feature>
<keyword evidence="5" id="KW-1185">Reference proteome</keyword>
<comment type="caution">
    <text evidence="4">The sequence shown here is derived from an EMBL/GenBank/DDBJ whole genome shotgun (WGS) entry which is preliminary data.</text>
</comment>
<protein>
    <recommendedName>
        <fullName evidence="3">Autotransporter domain-containing protein</fullName>
    </recommendedName>
</protein>
<reference evidence="5" key="1">
    <citation type="journal article" date="2019" name="Int. J. Syst. Evol. Microbiol.">
        <title>The Global Catalogue of Microorganisms (GCM) 10K type strain sequencing project: providing services to taxonomists for standard genome sequencing and annotation.</title>
        <authorList>
            <consortium name="The Broad Institute Genomics Platform"/>
            <consortium name="The Broad Institute Genome Sequencing Center for Infectious Disease"/>
            <person name="Wu L."/>
            <person name="Ma J."/>
        </authorList>
    </citation>
    <scope>NUCLEOTIDE SEQUENCE [LARGE SCALE GENOMIC DNA]</scope>
    <source>
        <strain evidence="5">NBRC 111980</strain>
    </source>
</reference>
<evidence type="ECO:0000313" key="5">
    <source>
        <dbReference type="Proteomes" id="UP001156670"/>
    </source>
</evidence>
<evidence type="ECO:0000256" key="2">
    <source>
        <dbReference type="SAM" id="MobiDB-lite"/>
    </source>
</evidence>
<dbReference type="PROSITE" id="PS51208">
    <property type="entry name" value="AUTOTRANSPORTER"/>
    <property type="match status" value="1"/>
</dbReference>
<dbReference type="PANTHER" id="PTHR35037:SF3">
    <property type="entry name" value="C-TERMINAL REGION OF AIDA-LIKE PROTEIN"/>
    <property type="match status" value="1"/>
</dbReference>
<proteinExistence type="predicted"/>
<dbReference type="InterPro" id="IPR011050">
    <property type="entry name" value="Pectin_lyase_fold/virulence"/>
</dbReference>
<feature type="domain" description="Autotransporter" evidence="3">
    <location>
        <begin position="4986"/>
        <end position="5262"/>
    </location>
</feature>
<organism evidence="4 5">
    <name type="scientific">Dyella acidisoli</name>
    <dbReference type="NCBI Taxonomy" id="1867834"/>
    <lineage>
        <taxon>Bacteria</taxon>
        <taxon>Pseudomonadati</taxon>
        <taxon>Pseudomonadota</taxon>
        <taxon>Gammaproteobacteria</taxon>
        <taxon>Lysobacterales</taxon>
        <taxon>Rhodanobacteraceae</taxon>
        <taxon>Dyella</taxon>
    </lineage>
</organism>
<dbReference type="SMART" id="SM00710">
    <property type="entry name" value="PbH1"/>
    <property type="match status" value="16"/>
</dbReference>
<dbReference type="Gene3D" id="2.160.20.20">
    <property type="match status" value="8"/>
</dbReference>
<dbReference type="InterPro" id="IPR012332">
    <property type="entry name" value="Autotransporter_pectin_lyase_C"/>
</dbReference>
<dbReference type="PANTHER" id="PTHR35037">
    <property type="entry name" value="C-TERMINAL REGION OF AIDA-LIKE PROTEIN"/>
    <property type="match status" value="1"/>
</dbReference>
<dbReference type="InterPro" id="IPR006626">
    <property type="entry name" value="PbH1"/>
</dbReference>
<keyword evidence="1" id="KW-0732">Signal</keyword>